<evidence type="ECO:0000313" key="2">
    <source>
        <dbReference type="EMBL" id="VEL28298.1"/>
    </source>
</evidence>
<evidence type="ECO:0000256" key="1">
    <source>
        <dbReference type="SAM" id="MobiDB-lite"/>
    </source>
</evidence>
<organism evidence="2 3">
    <name type="scientific">Protopolystoma xenopodis</name>
    <dbReference type="NCBI Taxonomy" id="117903"/>
    <lineage>
        <taxon>Eukaryota</taxon>
        <taxon>Metazoa</taxon>
        <taxon>Spiralia</taxon>
        <taxon>Lophotrochozoa</taxon>
        <taxon>Platyhelminthes</taxon>
        <taxon>Monogenea</taxon>
        <taxon>Polyopisthocotylea</taxon>
        <taxon>Polystomatidea</taxon>
        <taxon>Polystomatidae</taxon>
        <taxon>Protopolystoma</taxon>
    </lineage>
</organism>
<feature type="region of interest" description="Disordered" evidence="1">
    <location>
        <begin position="1"/>
        <end position="48"/>
    </location>
</feature>
<accession>A0A3S5C107</accession>
<reference evidence="2" key="1">
    <citation type="submission" date="2018-11" db="EMBL/GenBank/DDBJ databases">
        <authorList>
            <consortium name="Pathogen Informatics"/>
        </authorList>
    </citation>
    <scope>NUCLEOTIDE SEQUENCE</scope>
</reference>
<name>A0A3S5C107_9PLAT</name>
<protein>
    <submittedName>
        <fullName evidence="2">Uncharacterized protein</fullName>
    </submittedName>
</protein>
<evidence type="ECO:0000313" key="3">
    <source>
        <dbReference type="Proteomes" id="UP000784294"/>
    </source>
</evidence>
<gene>
    <name evidence="2" type="ORF">PXEA_LOCUS21738</name>
</gene>
<comment type="caution">
    <text evidence="2">The sequence shown here is derived from an EMBL/GenBank/DDBJ whole genome shotgun (WGS) entry which is preliminary data.</text>
</comment>
<keyword evidence="3" id="KW-1185">Reference proteome</keyword>
<proteinExistence type="predicted"/>
<feature type="region of interest" description="Disordered" evidence="1">
    <location>
        <begin position="77"/>
        <end position="107"/>
    </location>
</feature>
<dbReference type="AlphaFoldDB" id="A0A3S5C107"/>
<sequence length="195" mass="20386">MGLLGVEASHGGVSALGRPSGGRGSGNKSAKLKSTRTAGRDSAVVATGRASRLSESTVSATSISGVMGSGSGLVNGTKGTSSKCAGTGGQGSRGSRIRGEHNGSGNSDRQSFAGNFMDDDCSACLVLPLNRLFAPLLDNRFFVPLSRESLISVSSSDTLFLSFRLTFFPRFRLLTRPPFLTHSFDIFARPTEEMT</sequence>
<dbReference type="Proteomes" id="UP000784294">
    <property type="component" value="Unassembled WGS sequence"/>
</dbReference>
<dbReference type="EMBL" id="CAAALY010093983">
    <property type="protein sequence ID" value="VEL28298.1"/>
    <property type="molecule type" value="Genomic_DNA"/>
</dbReference>